<protein>
    <submittedName>
        <fullName evidence="1">Uncharacterized protein</fullName>
    </submittedName>
</protein>
<proteinExistence type="predicted"/>
<dbReference type="EMBL" id="JAUZQC010000011">
    <property type="protein sequence ID" value="KAK5863986.1"/>
    <property type="molecule type" value="Genomic_DNA"/>
</dbReference>
<reference evidence="1 2" key="1">
    <citation type="journal article" date="2023" name="Genes (Basel)">
        <title>Chromosome-Level Genome Assembly and Circadian Gene Repertoire of the Patagonia Blennie Eleginops maclovinus-The Closest Ancestral Proxy of Antarctic Cryonotothenioids.</title>
        <authorList>
            <person name="Cheng C.C."/>
            <person name="Rivera-Colon A.G."/>
            <person name="Minhas B.F."/>
            <person name="Wilson L."/>
            <person name="Rayamajhi N."/>
            <person name="Vargas-Chacoff L."/>
            <person name="Catchen J.M."/>
        </authorList>
    </citation>
    <scope>NUCLEOTIDE SEQUENCE [LARGE SCALE GENOMIC DNA]</scope>
    <source>
        <strain evidence="1">JMC-PN-2008</strain>
    </source>
</reference>
<accession>A0AAN7XGP6</accession>
<keyword evidence="2" id="KW-1185">Reference proteome</keyword>
<comment type="caution">
    <text evidence="1">The sequence shown here is derived from an EMBL/GenBank/DDBJ whole genome shotgun (WGS) entry which is preliminary data.</text>
</comment>
<dbReference type="AlphaFoldDB" id="A0AAN7XGP6"/>
<dbReference type="Proteomes" id="UP001346869">
    <property type="component" value="Unassembled WGS sequence"/>
</dbReference>
<gene>
    <name evidence="1" type="ORF">PBY51_000965</name>
</gene>
<sequence>MVPPSLSSTLTASCCRGEHYFQATSAILRLPRGPVEWEGRRREVEEGGAAGGGVLGNVVLSVYHVLLG</sequence>
<evidence type="ECO:0000313" key="1">
    <source>
        <dbReference type="EMBL" id="KAK5863986.1"/>
    </source>
</evidence>
<name>A0AAN7XGP6_ELEMC</name>
<organism evidence="1 2">
    <name type="scientific">Eleginops maclovinus</name>
    <name type="common">Patagonian blennie</name>
    <name type="synonym">Eleginus maclovinus</name>
    <dbReference type="NCBI Taxonomy" id="56733"/>
    <lineage>
        <taxon>Eukaryota</taxon>
        <taxon>Metazoa</taxon>
        <taxon>Chordata</taxon>
        <taxon>Craniata</taxon>
        <taxon>Vertebrata</taxon>
        <taxon>Euteleostomi</taxon>
        <taxon>Actinopterygii</taxon>
        <taxon>Neopterygii</taxon>
        <taxon>Teleostei</taxon>
        <taxon>Neoteleostei</taxon>
        <taxon>Acanthomorphata</taxon>
        <taxon>Eupercaria</taxon>
        <taxon>Perciformes</taxon>
        <taxon>Notothenioidei</taxon>
        <taxon>Eleginopidae</taxon>
        <taxon>Eleginops</taxon>
    </lineage>
</organism>
<evidence type="ECO:0000313" key="2">
    <source>
        <dbReference type="Proteomes" id="UP001346869"/>
    </source>
</evidence>
<reference evidence="1 2" key="2">
    <citation type="journal article" date="2023" name="Mol. Biol. Evol.">
        <title>Genomics of Secondarily Temperate Adaptation in the Only Non-Antarctic Icefish.</title>
        <authorList>
            <person name="Rivera-Colon A.G."/>
            <person name="Rayamajhi N."/>
            <person name="Minhas B.F."/>
            <person name="Madrigal G."/>
            <person name="Bilyk K.T."/>
            <person name="Yoon V."/>
            <person name="Hune M."/>
            <person name="Gregory S."/>
            <person name="Cheng C.H.C."/>
            <person name="Catchen J.M."/>
        </authorList>
    </citation>
    <scope>NUCLEOTIDE SEQUENCE [LARGE SCALE GENOMIC DNA]</scope>
    <source>
        <strain evidence="1">JMC-PN-2008</strain>
    </source>
</reference>